<name>A0AAN7ZRD1_9SACH</name>
<organism evidence="3 4">
    <name type="scientific">Arxiozyma heterogenica</name>
    <dbReference type="NCBI Taxonomy" id="278026"/>
    <lineage>
        <taxon>Eukaryota</taxon>
        <taxon>Fungi</taxon>
        <taxon>Dikarya</taxon>
        <taxon>Ascomycota</taxon>
        <taxon>Saccharomycotina</taxon>
        <taxon>Saccharomycetes</taxon>
        <taxon>Saccharomycetales</taxon>
        <taxon>Saccharomycetaceae</taxon>
        <taxon>Arxiozyma</taxon>
    </lineage>
</organism>
<dbReference type="Proteomes" id="UP001306508">
    <property type="component" value="Unassembled WGS sequence"/>
</dbReference>
<evidence type="ECO:0000313" key="3">
    <source>
        <dbReference type="EMBL" id="KAK5773804.1"/>
    </source>
</evidence>
<dbReference type="Gene3D" id="3.30.70.330">
    <property type="match status" value="1"/>
</dbReference>
<protein>
    <recommendedName>
        <fullName evidence="2">RNA recognition motif domain-containing protein</fullName>
    </recommendedName>
</protein>
<dbReference type="InterPro" id="IPR035979">
    <property type="entry name" value="RBD_domain_sf"/>
</dbReference>
<evidence type="ECO:0000256" key="1">
    <source>
        <dbReference type="SAM" id="MobiDB-lite"/>
    </source>
</evidence>
<comment type="caution">
    <text evidence="3">The sequence shown here is derived from an EMBL/GenBank/DDBJ whole genome shotgun (WGS) entry which is preliminary data.</text>
</comment>
<dbReference type="InterPro" id="IPR003954">
    <property type="entry name" value="RRM_euk-type"/>
</dbReference>
<evidence type="ECO:0000259" key="2">
    <source>
        <dbReference type="SMART" id="SM00361"/>
    </source>
</evidence>
<sequence length="548" mass="63003">MSENEKTLEELRLKILSSIGKSSDTKSTTTVVTPTTVATDNNQIKSNKRNLPPSQLSSDTYKSSTKKYKPELRNSNVTKPYIPDYLPTVTHNYTSKELNRIEGSNQLQKRYQKNFKAKDRYSSNNVPLNEQRNRVRPNLNQRYMVERNNSNKNNTYYNNNNNNNITNSPNNIGNNNSYFTRPNKRDPNYVLPAFRDKFRYNNATCSKLNCKIVINDPLEGKLDLLRELIEMFLVKQKENLKELYSVIQRYDRNNPIEEDITSFDITLTGSNCILTFDSFQSSTLVLSCRSFFNRQLGLPSLMWSRLNSYIEFGDHIIKLCSGNIITIENVSSPESCTKKYLSEKTGNSNFEVYPIYSSVKIEGDRIEKFTNCVIIVINTDINNNGSNLDDRMSQKFADVLDACDMKWFKPNKSEFGLRQRTSKWLYSDIVQLVQSRPKVVTTQQENRVLLLLNCVDPMDLKDNEFVEEIHDTLLGTLDGAEKVKIIQPGAGYRLNLSHISDYVGCIFVQFKDSKTAQEAQKLVSGTEFNGRTVICSQFNESDFETLQL</sequence>
<dbReference type="InterPro" id="IPR012677">
    <property type="entry name" value="Nucleotide-bd_a/b_plait_sf"/>
</dbReference>
<dbReference type="SUPFAM" id="SSF54928">
    <property type="entry name" value="RNA-binding domain, RBD"/>
    <property type="match status" value="1"/>
</dbReference>
<feature type="region of interest" description="Disordered" evidence="1">
    <location>
        <begin position="163"/>
        <end position="184"/>
    </location>
</feature>
<feature type="region of interest" description="Disordered" evidence="1">
    <location>
        <begin position="43"/>
        <end position="67"/>
    </location>
</feature>
<reference evidence="4" key="1">
    <citation type="submission" date="2023-07" db="EMBL/GenBank/DDBJ databases">
        <title>A draft genome of Kazachstania heterogenica Y-27499.</title>
        <authorList>
            <person name="Donic C."/>
            <person name="Kralova J.S."/>
            <person name="Fidel L."/>
            <person name="Ben-Dor S."/>
            <person name="Jung S."/>
        </authorList>
    </citation>
    <scope>NUCLEOTIDE SEQUENCE [LARGE SCALE GENOMIC DNA]</scope>
    <source>
        <strain evidence="4">Y27499</strain>
    </source>
</reference>
<keyword evidence="4" id="KW-1185">Reference proteome</keyword>
<dbReference type="AlphaFoldDB" id="A0AAN7ZRD1"/>
<proteinExistence type="predicted"/>
<evidence type="ECO:0000313" key="4">
    <source>
        <dbReference type="Proteomes" id="UP001306508"/>
    </source>
</evidence>
<accession>A0AAN7ZRD1</accession>
<dbReference type="GO" id="GO:0003676">
    <property type="term" value="F:nucleic acid binding"/>
    <property type="evidence" value="ECO:0007669"/>
    <property type="project" value="InterPro"/>
</dbReference>
<feature type="domain" description="RNA recognition motif" evidence="2">
    <location>
        <begin position="449"/>
        <end position="536"/>
    </location>
</feature>
<dbReference type="SMART" id="SM00361">
    <property type="entry name" value="RRM_1"/>
    <property type="match status" value="1"/>
</dbReference>
<dbReference type="CDD" id="cd12232">
    <property type="entry name" value="RRM3_U2AF65"/>
    <property type="match status" value="1"/>
</dbReference>
<dbReference type="EMBL" id="JAWIZZ010000064">
    <property type="protein sequence ID" value="KAK5773804.1"/>
    <property type="molecule type" value="Genomic_DNA"/>
</dbReference>
<gene>
    <name evidence="3" type="ORF">RI543_004859</name>
</gene>
<feature type="compositionally biased region" description="Low complexity" evidence="1">
    <location>
        <begin position="163"/>
        <end position="176"/>
    </location>
</feature>